<dbReference type="EMBL" id="JADKPO010000013">
    <property type="protein sequence ID" value="MBF4768403.1"/>
    <property type="molecule type" value="Genomic_DNA"/>
</dbReference>
<name>A0A930YIS5_9ACTN</name>
<dbReference type="Gene3D" id="2.60.40.10">
    <property type="entry name" value="Immunoglobulins"/>
    <property type="match status" value="2"/>
</dbReference>
<reference evidence="1" key="1">
    <citation type="submission" date="2020-11" db="EMBL/GenBank/DDBJ databases">
        <title>Nocardioides cynanchi sp. nov., isolated from soil of rhizosphere of Cynanchum wilfordii.</title>
        <authorList>
            <person name="Lee J.-S."/>
            <person name="Suh M.K."/>
            <person name="Kim J.-S."/>
        </authorList>
    </citation>
    <scope>NUCLEOTIDE SEQUENCE</scope>
    <source>
        <strain evidence="1">KCTC 19276</strain>
    </source>
</reference>
<proteinExistence type="predicted"/>
<organism evidence="1 2">
    <name type="scientific">Nocardioides agariphilus</name>
    <dbReference type="NCBI Taxonomy" id="433664"/>
    <lineage>
        <taxon>Bacteria</taxon>
        <taxon>Bacillati</taxon>
        <taxon>Actinomycetota</taxon>
        <taxon>Actinomycetes</taxon>
        <taxon>Propionibacteriales</taxon>
        <taxon>Nocardioidaceae</taxon>
        <taxon>Nocardioides</taxon>
    </lineage>
</organism>
<comment type="caution">
    <text evidence="1">The sequence shown here is derived from an EMBL/GenBank/DDBJ whole genome shotgun (WGS) entry which is preliminary data.</text>
</comment>
<gene>
    <name evidence="1" type="ORF">ISU10_11555</name>
</gene>
<sequence length="444" mass="46569">MGTHKPRRFTAVTAAIAAIAMTGATLAVGLGFGPAEAKPPPKPGPVTGLQMTLTKPADNFLVEATWNAATNATTYDVALSDATTGAPLAGNSVAITSWSTLVNLTGVTTVRLTVTPKNQRPGTPTSITQDVPDINAPFGTYTVSWVDLTGTITQTSLNDDGPIGEVTRTVDWGDATTPEAWTTGDTIDHLYAAEGLYRPTVTLEDGVGNTRVVVLDPIVPGDVTAPTGTFTTAPSTAWQQLTIVNVIQTALSDDFSAAADVDRWISWGDGGEPQAWAQTISLAHVYATAGTYTPQVILKDEAGNTGAVDAQPVTVKADIVAPVVRITLPNRAVRADVSAWRQVHGKATDTNGTGVDTVSVRAIEKRGTAWYFYKSTTKTWVKAGTRGRAWQRSKPVVVHPAATGAWAARLAGLKKGTLLVRASATDLAGNTCRAITQKAVLTAW</sequence>
<keyword evidence="2" id="KW-1185">Reference proteome</keyword>
<dbReference type="InterPro" id="IPR013783">
    <property type="entry name" value="Ig-like_fold"/>
</dbReference>
<dbReference type="RefSeq" id="WP_194696552.1">
    <property type="nucleotide sequence ID" value="NZ_JADKPO010000013.1"/>
</dbReference>
<dbReference type="SUPFAM" id="SSF49299">
    <property type="entry name" value="PKD domain"/>
    <property type="match status" value="2"/>
</dbReference>
<dbReference type="Proteomes" id="UP000660668">
    <property type="component" value="Unassembled WGS sequence"/>
</dbReference>
<evidence type="ECO:0000313" key="2">
    <source>
        <dbReference type="Proteomes" id="UP000660668"/>
    </source>
</evidence>
<evidence type="ECO:0000313" key="1">
    <source>
        <dbReference type="EMBL" id="MBF4768403.1"/>
    </source>
</evidence>
<protein>
    <recommendedName>
        <fullName evidence="3">PKD domain-containing protein</fullName>
    </recommendedName>
</protein>
<dbReference type="InterPro" id="IPR035986">
    <property type="entry name" value="PKD_dom_sf"/>
</dbReference>
<evidence type="ECO:0008006" key="3">
    <source>
        <dbReference type="Google" id="ProtNLM"/>
    </source>
</evidence>
<dbReference type="AlphaFoldDB" id="A0A930YIS5"/>
<dbReference type="GO" id="GO:0005975">
    <property type="term" value="P:carbohydrate metabolic process"/>
    <property type="evidence" value="ECO:0007669"/>
    <property type="project" value="UniProtKB-ARBA"/>
</dbReference>
<accession>A0A930YIS5</accession>